<keyword evidence="1" id="KW-0812">Transmembrane</keyword>
<evidence type="ECO:0000313" key="2">
    <source>
        <dbReference type="EMBL" id="KAJ7745909.1"/>
    </source>
</evidence>
<dbReference type="Proteomes" id="UP001215280">
    <property type="component" value="Unassembled WGS sequence"/>
</dbReference>
<dbReference type="InterPro" id="IPR039261">
    <property type="entry name" value="FNR_nucleotide-bd"/>
</dbReference>
<sequence length="406" mass="45399">MGLFGYIILFFPIVMFERSSIKSDLLVEHLLVLFPLVLIFLPLHENTCHGSNLVGASGPVAFFGVPSYYDYAAMTAEQQLLVVTRWHDWYTADWDYAPTTGAFFCAFISASALVNVFARFRARASITATRKPAPSLVRVDKLTAMFRYTDARQFHFRPANWYAPPPPRRRDRRREDVDLPDGYVFFLPVYLLHYFRRDLHRAHLGRPGREDEGRRSTCRHVELIVAIPDSETYSWMEPTVAAAPEQFPDAALGIRLHHTRAEDTKGSNPSVDIQHGRPILADIVREAHASAGKVVIVACGPDGFLYDVRNAVADAQLVIADGFGSCKDLFLHTETYRTWPPFYIQRGESAHSYATTHIFPKSSPPNSQTLTTMISTTQTPVSPNNCGNSNCSCGANCGCKAGECKC</sequence>
<dbReference type="Gene3D" id="3.40.50.80">
    <property type="entry name" value="Nucleotide-binding domain of ferredoxin-NADP reductase (FNR) module"/>
    <property type="match status" value="1"/>
</dbReference>
<feature type="transmembrane region" description="Helical" evidence="1">
    <location>
        <begin position="25"/>
        <end position="43"/>
    </location>
</feature>
<keyword evidence="3" id="KW-1185">Reference proteome</keyword>
<evidence type="ECO:0000256" key="1">
    <source>
        <dbReference type="SAM" id="Phobius"/>
    </source>
</evidence>
<comment type="caution">
    <text evidence="2">The sequence shown here is derived from an EMBL/GenBank/DDBJ whole genome shotgun (WGS) entry which is preliminary data.</text>
</comment>
<keyword evidence="1" id="KW-0472">Membrane</keyword>
<name>A0AAD7N4U2_9AGAR</name>
<keyword evidence="1" id="KW-1133">Transmembrane helix</keyword>
<proteinExistence type="predicted"/>
<gene>
    <name evidence="2" type="ORF">DFH07DRAFT_942748</name>
</gene>
<organism evidence="2 3">
    <name type="scientific">Mycena maculata</name>
    <dbReference type="NCBI Taxonomy" id="230809"/>
    <lineage>
        <taxon>Eukaryota</taxon>
        <taxon>Fungi</taxon>
        <taxon>Dikarya</taxon>
        <taxon>Basidiomycota</taxon>
        <taxon>Agaricomycotina</taxon>
        <taxon>Agaricomycetes</taxon>
        <taxon>Agaricomycetidae</taxon>
        <taxon>Agaricales</taxon>
        <taxon>Marasmiineae</taxon>
        <taxon>Mycenaceae</taxon>
        <taxon>Mycena</taxon>
    </lineage>
</organism>
<accession>A0AAD7N4U2</accession>
<reference evidence="2" key="1">
    <citation type="submission" date="2023-03" db="EMBL/GenBank/DDBJ databases">
        <title>Massive genome expansion in bonnet fungi (Mycena s.s.) driven by repeated elements and novel gene families across ecological guilds.</title>
        <authorList>
            <consortium name="Lawrence Berkeley National Laboratory"/>
            <person name="Harder C.B."/>
            <person name="Miyauchi S."/>
            <person name="Viragh M."/>
            <person name="Kuo A."/>
            <person name="Thoen E."/>
            <person name="Andreopoulos B."/>
            <person name="Lu D."/>
            <person name="Skrede I."/>
            <person name="Drula E."/>
            <person name="Henrissat B."/>
            <person name="Morin E."/>
            <person name="Kohler A."/>
            <person name="Barry K."/>
            <person name="LaButti K."/>
            <person name="Morin E."/>
            <person name="Salamov A."/>
            <person name="Lipzen A."/>
            <person name="Mereny Z."/>
            <person name="Hegedus B."/>
            <person name="Baldrian P."/>
            <person name="Stursova M."/>
            <person name="Weitz H."/>
            <person name="Taylor A."/>
            <person name="Grigoriev I.V."/>
            <person name="Nagy L.G."/>
            <person name="Martin F."/>
            <person name="Kauserud H."/>
        </authorList>
    </citation>
    <scope>NUCLEOTIDE SEQUENCE</scope>
    <source>
        <strain evidence="2">CBHHK188m</strain>
    </source>
</reference>
<dbReference type="EMBL" id="JARJLG010000100">
    <property type="protein sequence ID" value="KAJ7745909.1"/>
    <property type="molecule type" value="Genomic_DNA"/>
</dbReference>
<evidence type="ECO:0000313" key="3">
    <source>
        <dbReference type="Proteomes" id="UP001215280"/>
    </source>
</evidence>
<dbReference type="AlphaFoldDB" id="A0AAD7N4U2"/>
<protein>
    <submittedName>
        <fullName evidence="2">Uncharacterized protein</fullName>
    </submittedName>
</protein>
<feature type="transmembrane region" description="Helical" evidence="1">
    <location>
        <begin position="96"/>
        <end position="118"/>
    </location>
</feature>